<dbReference type="STRING" id="431595.K3W5H7"/>
<evidence type="ECO:0000256" key="3">
    <source>
        <dbReference type="ARBA" id="ARBA00023157"/>
    </source>
</evidence>
<feature type="region of interest" description="Disordered" evidence="4">
    <location>
        <begin position="38"/>
        <end position="62"/>
    </location>
</feature>
<dbReference type="InParanoid" id="K3W5H7"/>
<dbReference type="InterPro" id="IPR013201">
    <property type="entry name" value="Prot_inhib_I29"/>
</dbReference>
<dbReference type="Pfam" id="PF00112">
    <property type="entry name" value="Peptidase_C1"/>
    <property type="match status" value="1"/>
</dbReference>
<dbReference type="SUPFAM" id="SSF54001">
    <property type="entry name" value="Cysteine proteinases"/>
    <property type="match status" value="1"/>
</dbReference>
<dbReference type="EnsemblProtists" id="PYU1_T000218">
    <property type="protein sequence ID" value="PYU1_T000218"/>
    <property type="gene ID" value="PYU1_G000218"/>
</dbReference>
<sequence>AQAAPQQVDTSDAQLLEHPERRLDTARVQIDEFESTLHNKQTRSRRRASIGPKRASPFSRAHAIETSRRIVNAHNKQQREGKSTYTMAMNELSDLSPKEYRSFLKAKPQVQATAHGVHIKKPHGSMHQHSKQEMKAVTVVTSTATTTLDVNVNATIPKEINWLTIENGKYMTPIKNQGTCGSCWAFSGITVVESRYAIENNVQASPLSVEQVLSCSAPLDHIHSKFSKDMISSSEGCDGGMPFLTYEYMSLMSPHGISCADSYPYVMATTAGETVCQSVGTIDVAVQWKNDSSYVAVASNDEDALLRAVMSGPVSANLDATGDGFKYYESGIYDAKDCSSNGKEVNHAVVVVGFGETEAGEKYWVIRNTWGTMWGENGNMRIARGSSANGPCNLYLYSSYPVNLSKGSASASSANGATCAVVSESFTAALPMSAKIGFDLLQGLLLFGMTVVMLGGGMTFYWITERQFNIKEAAGNLRYEDNYRRWLLPTREQIANRVTRRRPAAEV</sequence>
<organism evidence="7 8">
    <name type="scientific">Globisporangium ultimum (strain ATCC 200006 / CBS 805.95 / DAOM BR144)</name>
    <name type="common">Pythium ultimum</name>
    <dbReference type="NCBI Taxonomy" id="431595"/>
    <lineage>
        <taxon>Eukaryota</taxon>
        <taxon>Sar</taxon>
        <taxon>Stramenopiles</taxon>
        <taxon>Oomycota</taxon>
        <taxon>Peronosporomycetes</taxon>
        <taxon>Pythiales</taxon>
        <taxon>Pythiaceae</taxon>
        <taxon>Globisporangium</taxon>
    </lineage>
</organism>
<keyword evidence="5" id="KW-0812">Transmembrane</keyword>
<reference evidence="7" key="3">
    <citation type="submission" date="2015-02" db="UniProtKB">
        <authorList>
            <consortium name="EnsemblProtists"/>
        </authorList>
    </citation>
    <scope>IDENTIFICATION</scope>
    <source>
        <strain evidence="7">DAOM BR144</strain>
    </source>
</reference>
<keyword evidence="5" id="KW-0472">Membrane</keyword>
<dbReference type="InterPro" id="IPR025660">
    <property type="entry name" value="Pept_his_AS"/>
</dbReference>
<dbReference type="GO" id="GO:0006508">
    <property type="term" value="P:proteolysis"/>
    <property type="evidence" value="ECO:0007669"/>
    <property type="project" value="InterPro"/>
</dbReference>
<dbReference type="HOGENOM" id="CLU_532651_0_0_1"/>
<dbReference type="InterPro" id="IPR038765">
    <property type="entry name" value="Papain-like_cys_pep_sf"/>
</dbReference>
<dbReference type="PANTHER" id="PTHR12411">
    <property type="entry name" value="CYSTEINE PROTEASE FAMILY C1-RELATED"/>
    <property type="match status" value="1"/>
</dbReference>
<dbReference type="InterPro" id="IPR039417">
    <property type="entry name" value="Peptidase_C1A_papain-like"/>
</dbReference>
<dbReference type="EMBL" id="GL376636">
    <property type="status" value="NOT_ANNOTATED_CDS"/>
    <property type="molecule type" value="Genomic_DNA"/>
</dbReference>
<keyword evidence="5" id="KW-1133">Transmembrane helix</keyword>
<evidence type="ECO:0000256" key="4">
    <source>
        <dbReference type="SAM" id="MobiDB-lite"/>
    </source>
</evidence>
<name>K3W5H7_GLOUD</name>
<dbReference type="PROSITE" id="PS00139">
    <property type="entry name" value="THIOL_PROTEASE_CYS"/>
    <property type="match status" value="1"/>
</dbReference>
<evidence type="ECO:0000313" key="8">
    <source>
        <dbReference type="Proteomes" id="UP000019132"/>
    </source>
</evidence>
<evidence type="ECO:0000256" key="1">
    <source>
        <dbReference type="ARBA" id="ARBA00008455"/>
    </source>
</evidence>
<feature type="domain" description="Peptidase C1A papain C-terminal" evidence="6">
    <location>
        <begin position="156"/>
        <end position="402"/>
    </location>
</feature>
<evidence type="ECO:0000256" key="2">
    <source>
        <dbReference type="ARBA" id="ARBA00023145"/>
    </source>
</evidence>
<keyword evidence="2" id="KW-0865">Zymogen</keyword>
<dbReference type="eggNOG" id="KOG1543">
    <property type="taxonomic scope" value="Eukaryota"/>
</dbReference>
<reference evidence="8" key="2">
    <citation type="submission" date="2010-04" db="EMBL/GenBank/DDBJ databases">
        <authorList>
            <person name="Buell R."/>
            <person name="Hamilton J."/>
            <person name="Hostetler J."/>
        </authorList>
    </citation>
    <scope>NUCLEOTIDE SEQUENCE [LARGE SCALE GENOMIC DNA]</scope>
    <source>
        <strain evidence="8">DAOM:BR144</strain>
    </source>
</reference>
<keyword evidence="3" id="KW-1015">Disulfide bond</keyword>
<dbReference type="InterPro" id="IPR000169">
    <property type="entry name" value="Pept_cys_AS"/>
</dbReference>
<keyword evidence="8" id="KW-1185">Reference proteome</keyword>
<protein>
    <recommendedName>
        <fullName evidence="6">Peptidase C1A papain C-terminal domain-containing protein</fullName>
    </recommendedName>
</protein>
<comment type="similarity">
    <text evidence="1">Belongs to the peptidase C1 family.</text>
</comment>
<dbReference type="Proteomes" id="UP000019132">
    <property type="component" value="Unassembled WGS sequence"/>
</dbReference>
<dbReference type="OMA" id="RNTWGTM"/>
<evidence type="ECO:0000313" key="7">
    <source>
        <dbReference type="EnsemblProtists" id="PYU1_T000218"/>
    </source>
</evidence>
<dbReference type="SMART" id="SM00645">
    <property type="entry name" value="Pept_C1"/>
    <property type="match status" value="1"/>
</dbReference>
<dbReference type="VEuPathDB" id="FungiDB:PYU1_G000218"/>
<dbReference type="InterPro" id="IPR000668">
    <property type="entry name" value="Peptidase_C1A_C"/>
</dbReference>
<evidence type="ECO:0000259" key="6">
    <source>
        <dbReference type="SMART" id="SM00645"/>
    </source>
</evidence>
<dbReference type="AlphaFoldDB" id="K3W5H7"/>
<dbReference type="CDD" id="cd02248">
    <property type="entry name" value="Peptidase_C1A"/>
    <property type="match status" value="1"/>
</dbReference>
<accession>K3W5H7</accession>
<evidence type="ECO:0000256" key="5">
    <source>
        <dbReference type="SAM" id="Phobius"/>
    </source>
</evidence>
<proteinExistence type="inferred from homology"/>
<dbReference type="Gene3D" id="3.90.70.10">
    <property type="entry name" value="Cysteine proteinases"/>
    <property type="match status" value="1"/>
</dbReference>
<dbReference type="GO" id="GO:0008234">
    <property type="term" value="F:cysteine-type peptidase activity"/>
    <property type="evidence" value="ECO:0007669"/>
    <property type="project" value="InterPro"/>
</dbReference>
<dbReference type="InterPro" id="IPR013128">
    <property type="entry name" value="Peptidase_C1A"/>
</dbReference>
<feature type="transmembrane region" description="Helical" evidence="5">
    <location>
        <begin position="440"/>
        <end position="463"/>
    </location>
</feature>
<dbReference type="PRINTS" id="PR00705">
    <property type="entry name" value="PAPAIN"/>
</dbReference>
<dbReference type="PROSITE" id="PS00639">
    <property type="entry name" value="THIOL_PROTEASE_HIS"/>
    <property type="match status" value="1"/>
</dbReference>
<dbReference type="Pfam" id="PF08246">
    <property type="entry name" value="Inhibitor_I29"/>
    <property type="match status" value="1"/>
</dbReference>
<reference evidence="8" key="1">
    <citation type="journal article" date="2010" name="Genome Biol.">
        <title>Genome sequence of the necrotrophic plant pathogen Pythium ultimum reveals original pathogenicity mechanisms and effector repertoire.</title>
        <authorList>
            <person name="Levesque C.A."/>
            <person name="Brouwer H."/>
            <person name="Cano L."/>
            <person name="Hamilton J.P."/>
            <person name="Holt C."/>
            <person name="Huitema E."/>
            <person name="Raffaele S."/>
            <person name="Robideau G.P."/>
            <person name="Thines M."/>
            <person name="Win J."/>
            <person name="Zerillo M.M."/>
            <person name="Beakes G.W."/>
            <person name="Boore J.L."/>
            <person name="Busam D."/>
            <person name="Dumas B."/>
            <person name="Ferriera S."/>
            <person name="Fuerstenberg S.I."/>
            <person name="Gachon C.M."/>
            <person name="Gaulin E."/>
            <person name="Govers F."/>
            <person name="Grenville-Briggs L."/>
            <person name="Horner N."/>
            <person name="Hostetler J."/>
            <person name="Jiang R.H."/>
            <person name="Johnson J."/>
            <person name="Krajaejun T."/>
            <person name="Lin H."/>
            <person name="Meijer H.J."/>
            <person name="Moore B."/>
            <person name="Morris P."/>
            <person name="Phuntmart V."/>
            <person name="Puiu D."/>
            <person name="Shetty J."/>
            <person name="Stajich J.E."/>
            <person name="Tripathy S."/>
            <person name="Wawra S."/>
            <person name="van West P."/>
            <person name="Whitty B.R."/>
            <person name="Coutinho P.M."/>
            <person name="Henrissat B."/>
            <person name="Martin F."/>
            <person name="Thomas P.D."/>
            <person name="Tyler B.M."/>
            <person name="De Vries R.P."/>
            <person name="Kamoun S."/>
            <person name="Yandell M."/>
            <person name="Tisserat N."/>
            <person name="Buell C.R."/>
        </authorList>
    </citation>
    <scope>NUCLEOTIDE SEQUENCE</scope>
    <source>
        <strain evidence="8">DAOM:BR144</strain>
    </source>
</reference>